<proteinExistence type="predicted"/>
<organism evidence="1">
    <name type="scientific">marine sediment metagenome</name>
    <dbReference type="NCBI Taxonomy" id="412755"/>
    <lineage>
        <taxon>unclassified sequences</taxon>
        <taxon>metagenomes</taxon>
        <taxon>ecological metagenomes</taxon>
    </lineage>
</organism>
<evidence type="ECO:0000313" key="1">
    <source>
        <dbReference type="EMBL" id="KKL71635.1"/>
    </source>
</evidence>
<sequence length="474" mass="51067">MAQQSRNLTNLLGIRGFTARPGDKFPLFDERRRLFDQFNLGSDLGSFIGSPKQNTALEQSLNRAENTIGVPISPTNATNFIGIANKLPRDAAGASPLFATNVPGLPVSSTGVIPMQRPLQSQVTQGLGFTPRETPTIFAPRIPTPQPPVAPTPTPTTPTALAAPVVPPLVAPKAEVQETFTQVNIPSSASEEDLAARVFSSPEFQLERDRIEASATSEIAKSRAKIDFLERQFQVDKDSLERKFSARGLFQSGMRATQARALAENLAASKLGVDRDLASQLIDTNLDLREAILDAVADVAKDAQQNRKDAIAQLNKVGLAVIGDQIVPTLAAETAAETKKRLERGEVRAERRLGLAEEAAIRAGRAKEPLTTTQKATVMSAINFYGDTLSEVISQGGSPRDAVNAVSQIAFASGVTLDVITQNALFEEAQRFVQQQIPFGIETPSEININLRTSPEVEDSFFGQTFGVGIPFPR</sequence>
<dbReference type="AlphaFoldDB" id="A0A0F9GQ87"/>
<protein>
    <submittedName>
        <fullName evidence="1">Uncharacterized protein</fullName>
    </submittedName>
</protein>
<comment type="caution">
    <text evidence="1">The sequence shown here is derived from an EMBL/GenBank/DDBJ whole genome shotgun (WGS) entry which is preliminary data.</text>
</comment>
<accession>A0A0F9GQ87</accession>
<gene>
    <name evidence="1" type="ORF">LCGC14_2092940</name>
</gene>
<name>A0A0F9GQ87_9ZZZZ</name>
<dbReference type="EMBL" id="LAZR01025530">
    <property type="protein sequence ID" value="KKL71635.1"/>
    <property type="molecule type" value="Genomic_DNA"/>
</dbReference>
<reference evidence="1" key="1">
    <citation type="journal article" date="2015" name="Nature">
        <title>Complex archaea that bridge the gap between prokaryotes and eukaryotes.</title>
        <authorList>
            <person name="Spang A."/>
            <person name="Saw J.H."/>
            <person name="Jorgensen S.L."/>
            <person name="Zaremba-Niedzwiedzka K."/>
            <person name="Martijn J."/>
            <person name="Lind A.E."/>
            <person name="van Eijk R."/>
            <person name="Schleper C."/>
            <person name="Guy L."/>
            <person name="Ettema T.J."/>
        </authorList>
    </citation>
    <scope>NUCLEOTIDE SEQUENCE</scope>
</reference>